<dbReference type="OrthoDB" id="435460at2759"/>
<dbReference type="InterPro" id="IPR015010">
    <property type="entry name" value="TERF2IP_Myb"/>
</dbReference>
<dbReference type="SUPFAM" id="SSF46689">
    <property type="entry name" value="Homeodomain-like"/>
    <property type="match status" value="1"/>
</dbReference>
<comment type="caution">
    <text evidence="2">The sequence shown here is derived from an EMBL/GenBank/DDBJ whole genome shotgun (WGS) entry which is preliminary data.</text>
</comment>
<dbReference type="CDD" id="cd11655">
    <property type="entry name" value="rap1_myb-like"/>
    <property type="match status" value="1"/>
</dbReference>
<dbReference type="Pfam" id="PF08914">
    <property type="entry name" value="Myb_Rap1"/>
    <property type="match status" value="1"/>
</dbReference>
<evidence type="ECO:0000259" key="1">
    <source>
        <dbReference type="Pfam" id="PF08914"/>
    </source>
</evidence>
<evidence type="ECO:0000313" key="3">
    <source>
        <dbReference type="Proteomes" id="UP000789508"/>
    </source>
</evidence>
<feature type="domain" description="TERF2-interacting telomeric protein 1 Myb" evidence="1">
    <location>
        <begin position="18"/>
        <end position="71"/>
    </location>
</feature>
<accession>A0A9N8ZJ13</accession>
<sequence length="206" mass="23684">MTKIKKSTSGSDKVRSAFTAEEDAHLQEYIIQKKSEGAALSGNMIYKVYQAPNNRHTWQSIRNRAIKNIIPQLLANEAAGQKTQPRIHQNLLSKSEQETLRIYLLAQRNNREGLYGYIIYQQYPALDEHSWETIREYAIKYIIPYLPEGSQETSDSMQTDDNNDTHEFEELGIHVEIGSIPEVSNYNINDEMTIIDRETSSQTDIS</sequence>
<proteinExistence type="predicted"/>
<dbReference type="AlphaFoldDB" id="A0A9N8ZJ13"/>
<dbReference type="EMBL" id="CAJVPS010000601">
    <property type="protein sequence ID" value="CAG8497527.1"/>
    <property type="molecule type" value="Genomic_DNA"/>
</dbReference>
<dbReference type="Gene3D" id="1.10.10.60">
    <property type="entry name" value="Homeodomain-like"/>
    <property type="match status" value="1"/>
</dbReference>
<name>A0A9N8ZJ13_9GLOM</name>
<dbReference type="Proteomes" id="UP000789508">
    <property type="component" value="Unassembled WGS sequence"/>
</dbReference>
<keyword evidence="3" id="KW-1185">Reference proteome</keyword>
<organism evidence="2 3">
    <name type="scientific">Ambispora leptoticha</name>
    <dbReference type="NCBI Taxonomy" id="144679"/>
    <lineage>
        <taxon>Eukaryota</taxon>
        <taxon>Fungi</taxon>
        <taxon>Fungi incertae sedis</taxon>
        <taxon>Mucoromycota</taxon>
        <taxon>Glomeromycotina</taxon>
        <taxon>Glomeromycetes</taxon>
        <taxon>Archaeosporales</taxon>
        <taxon>Ambisporaceae</taxon>
        <taxon>Ambispora</taxon>
    </lineage>
</organism>
<protein>
    <submittedName>
        <fullName evidence="2">14036_t:CDS:1</fullName>
    </submittedName>
</protein>
<gene>
    <name evidence="2" type="ORF">ALEPTO_LOCUS3310</name>
</gene>
<reference evidence="2" key="1">
    <citation type="submission" date="2021-06" db="EMBL/GenBank/DDBJ databases">
        <authorList>
            <person name="Kallberg Y."/>
            <person name="Tangrot J."/>
            <person name="Rosling A."/>
        </authorList>
    </citation>
    <scope>NUCLEOTIDE SEQUENCE</scope>
    <source>
        <strain evidence="2">FL130A</strain>
    </source>
</reference>
<dbReference type="InterPro" id="IPR009057">
    <property type="entry name" value="Homeodomain-like_sf"/>
</dbReference>
<evidence type="ECO:0000313" key="2">
    <source>
        <dbReference type="EMBL" id="CAG8497527.1"/>
    </source>
</evidence>